<evidence type="ECO:0000256" key="1">
    <source>
        <dbReference type="ARBA" id="ARBA00008106"/>
    </source>
</evidence>
<dbReference type="PRINTS" id="PR00413">
    <property type="entry name" value="HADHALOGNASE"/>
</dbReference>
<comment type="similarity">
    <text evidence="1">Belongs to the HAD-like hydrolase superfamily. S-2-haloalkanoic acid dehalogenase family.</text>
</comment>
<protein>
    <submittedName>
        <fullName evidence="4">Haloacid dehalogenase type II</fullName>
    </submittedName>
</protein>
<dbReference type="Gene3D" id="1.10.150.240">
    <property type="entry name" value="Putative phosphatase, domain 2"/>
    <property type="match status" value="1"/>
</dbReference>
<dbReference type="Pfam" id="PF00702">
    <property type="entry name" value="Hydrolase"/>
    <property type="match status" value="1"/>
</dbReference>
<sequence>MTISSSLKWSLLATIFIAPSGPALAQESPPPRFKAVAFDYFVIFNANSIIPAAEKAFPGKGPEFTRAWRAKQFEYGFLRSITGRHADFFKVTEDALVYAAEAMKLELTPEKRKSLLDAYLTLKPWPDAVDALRKLRAAGVRVITIANFSPRMLKANAENAGIADLFDELLSTQANGTYKPDPRAYALGMEHLKLKKEEIVFAAFGGWDAYGAKSFGYTTYWVNRFHLPMEELGIEPDGTSDNLEGLLKLVLGKP</sequence>
<dbReference type="InterPro" id="IPR051540">
    <property type="entry name" value="S-2-haloacid_dehalogenase"/>
</dbReference>
<dbReference type="RefSeq" id="WP_406694601.1">
    <property type="nucleotide sequence ID" value="NZ_CP155447.1"/>
</dbReference>
<keyword evidence="3" id="KW-0732">Signal</keyword>
<dbReference type="Gene3D" id="3.40.50.1000">
    <property type="entry name" value="HAD superfamily/HAD-like"/>
    <property type="match status" value="1"/>
</dbReference>
<evidence type="ECO:0000256" key="3">
    <source>
        <dbReference type="SAM" id="SignalP"/>
    </source>
</evidence>
<dbReference type="NCBIfam" id="TIGR01428">
    <property type="entry name" value="HAD_type_II"/>
    <property type="match status" value="1"/>
</dbReference>
<proteinExistence type="inferred from homology"/>
<dbReference type="SUPFAM" id="SSF56784">
    <property type="entry name" value="HAD-like"/>
    <property type="match status" value="1"/>
</dbReference>
<dbReference type="EMBL" id="CP155447">
    <property type="protein sequence ID" value="XBH01855.1"/>
    <property type="molecule type" value="Genomic_DNA"/>
</dbReference>
<dbReference type="PANTHER" id="PTHR43316:SF3">
    <property type="entry name" value="HALOACID DEHALOGENASE, TYPE II (AFU_ORTHOLOGUE AFUA_2G07750)-RELATED"/>
    <property type="match status" value="1"/>
</dbReference>
<dbReference type="InterPro" id="IPR006439">
    <property type="entry name" value="HAD-SF_hydro_IA"/>
</dbReference>
<dbReference type="InterPro" id="IPR023214">
    <property type="entry name" value="HAD_sf"/>
</dbReference>
<feature type="chain" id="PRO_5043537440" evidence="3">
    <location>
        <begin position="26"/>
        <end position="254"/>
    </location>
</feature>
<evidence type="ECO:0000313" key="4">
    <source>
        <dbReference type="EMBL" id="XBH01855.1"/>
    </source>
</evidence>
<name>A0AAU7C9P6_9BACT</name>
<reference evidence="4" key="1">
    <citation type="submission" date="2024-05" db="EMBL/GenBank/DDBJ databases">
        <title>Planctomycetes of the genus Singulisphaera possess chitinolytic capabilities.</title>
        <authorList>
            <person name="Ivanova A."/>
        </authorList>
    </citation>
    <scope>NUCLEOTIDE SEQUENCE</scope>
    <source>
        <strain evidence="4">Ch08T</strain>
    </source>
</reference>
<dbReference type="InterPro" id="IPR006328">
    <property type="entry name" value="2-HAD"/>
</dbReference>
<organism evidence="4">
    <name type="scientific">Singulisphaera sp. Ch08</name>
    <dbReference type="NCBI Taxonomy" id="3120278"/>
    <lineage>
        <taxon>Bacteria</taxon>
        <taxon>Pseudomonadati</taxon>
        <taxon>Planctomycetota</taxon>
        <taxon>Planctomycetia</taxon>
        <taxon>Isosphaerales</taxon>
        <taxon>Isosphaeraceae</taxon>
        <taxon>Singulisphaera</taxon>
    </lineage>
</organism>
<evidence type="ECO:0000256" key="2">
    <source>
        <dbReference type="ARBA" id="ARBA00022801"/>
    </source>
</evidence>
<dbReference type="AlphaFoldDB" id="A0AAU7C9P6"/>
<dbReference type="GO" id="GO:0019120">
    <property type="term" value="F:hydrolase activity, acting on acid halide bonds, in C-halide compounds"/>
    <property type="evidence" value="ECO:0007669"/>
    <property type="project" value="InterPro"/>
</dbReference>
<keyword evidence="2" id="KW-0378">Hydrolase</keyword>
<dbReference type="InterPro" id="IPR023198">
    <property type="entry name" value="PGP-like_dom2"/>
</dbReference>
<feature type="signal peptide" evidence="3">
    <location>
        <begin position="1"/>
        <end position="25"/>
    </location>
</feature>
<dbReference type="NCBIfam" id="TIGR01493">
    <property type="entry name" value="HAD-SF-IA-v2"/>
    <property type="match status" value="1"/>
</dbReference>
<dbReference type="InterPro" id="IPR036412">
    <property type="entry name" value="HAD-like_sf"/>
</dbReference>
<dbReference type="PANTHER" id="PTHR43316">
    <property type="entry name" value="HYDROLASE, HALOACID DELAHOGENASE-RELATED"/>
    <property type="match status" value="1"/>
</dbReference>
<dbReference type="CDD" id="cd02588">
    <property type="entry name" value="HAD_L2-DEX"/>
    <property type="match status" value="1"/>
</dbReference>
<gene>
    <name evidence="4" type="ORF">V5E97_26380</name>
</gene>
<accession>A0AAU7C9P6</accession>